<feature type="domain" description="Retrotransposon gag" evidence="1">
    <location>
        <begin position="48"/>
        <end position="139"/>
    </location>
</feature>
<sequence length="167" mass="19256">MADEDSYWSGKVKLPNCASVESVVPWIKHFEKACTFNRIPDSDVVELAPFYLSGHMADWALDSTFTTWDDFKTRIMQRYAPEELLHDHLTALLSFNQHDTESARDYLDRWENLTRRYQQTGDVMVDDSLLIKAFIKGINNVMLKQLMLDKIVKAKTLVTCCGFVING</sequence>
<dbReference type="EMBL" id="LT554361">
    <property type="protein sequence ID" value="SAM04405.1"/>
    <property type="molecule type" value="Genomic_DNA"/>
</dbReference>
<dbReference type="OrthoDB" id="1749511at2759"/>
<dbReference type="InterPro" id="IPR005162">
    <property type="entry name" value="Retrotrans_gag_dom"/>
</dbReference>
<name>A0A163JZG7_ABSGL</name>
<protein>
    <recommendedName>
        <fullName evidence="1">Retrotransposon gag domain-containing protein</fullName>
    </recommendedName>
</protein>
<organism evidence="2">
    <name type="scientific">Absidia glauca</name>
    <name type="common">Pin mould</name>
    <dbReference type="NCBI Taxonomy" id="4829"/>
    <lineage>
        <taxon>Eukaryota</taxon>
        <taxon>Fungi</taxon>
        <taxon>Fungi incertae sedis</taxon>
        <taxon>Mucoromycota</taxon>
        <taxon>Mucoromycotina</taxon>
        <taxon>Mucoromycetes</taxon>
        <taxon>Mucorales</taxon>
        <taxon>Cunninghamellaceae</taxon>
        <taxon>Absidia</taxon>
    </lineage>
</organism>
<evidence type="ECO:0000313" key="2">
    <source>
        <dbReference type="EMBL" id="SAM04405.1"/>
    </source>
</evidence>
<accession>A0A163JZG7</accession>
<proteinExistence type="predicted"/>
<keyword evidence="3" id="KW-1185">Reference proteome</keyword>
<gene>
    <name evidence="2" type="primary">ABSGL_10266.1 scaffold 11814</name>
</gene>
<dbReference type="Pfam" id="PF03732">
    <property type="entry name" value="Retrotrans_gag"/>
    <property type="match status" value="1"/>
</dbReference>
<dbReference type="PANTHER" id="PTHR33223">
    <property type="entry name" value="CCHC-TYPE DOMAIN-CONTAINING PROTEIN"/>
    <property type="match status" value="1"/>
</dbReference>
<evidence type="ECO:0000313" key="3">
    <source>
        <dbReference type="Proteomes" id="UP000078561"/>
    </source>
</evidence>
<dbReference type="Proteomes" id="UP000078561">
    <property type="component" value="Unassembled WGS sequence"/>
</dbReference>
<dbReference type="InParanoid" id="A0A163JZG7"/>
<reference evidence="2" key="1">
    <citation type="submission" date="2016-04" db="EMBL/GenBank/DDBJ databases">
        <authorList>
            <person name="Evans L.H."/>
            <person name="Alamgir A."/>
            <person name="Owens N."/>
            <person name="Weber N.D."/>
            <person name="Virtaneva K."/>
            <person name="Barbian K."/>
            <person name="Babar A."/>
            <person name="Rosenke K."/>
        </authorList>
    </citation>
    <scope>NUCLEOTIDE SEQUENCE [LARGE SCALE GENOMIC DNA]</scope>
    <source>
        <strain evidence="2">CBS 101.48</strain>
    </source>
</reference>
<dbReference type="PANTHER" id="PTHR33223:SF6">
    <property type="entry name" value="CCHC-TYPE DOMAIN-CONTAINING PROTEIN"/>
    <property type="match status" value="1"/>
</dbReference>
<evidence type="ECO:0000259" key="1">
    <source>
        <dbReference type="Pfam" id="PF03732"/>
    </source>
</evidence>
<dbReference type="AlphaFoldDB" id="A0A163JZG7"/>